<dbReference type="CDD" id="cd03046">
    <property type="entry name" value="GST_N_GTT1_like"/>
    <property type="match status" value="1"/>
</dbReference>
<dbReference type="AlphaFoldDB" id="A0A8H6X9V9"/>
<comment type="caution">
    <text evidence="3">The sequence shown here is derived from an EMBL/GenBank/DDBJ whole genome shotgun (WGS) entry which is preliminary data.</text>
</comment>
<dbReference type="OrthoDB" id="2098326at2759"/>
<dbReference type="InterPro" id="IPR004045">
    <property type="entry name" value="Glutathione_S-Trfase_N"/>
</dbReference>
<evidence type="ECO:0000313" key="3">
    <source>
        <dbReference type="EMBL" id="KAF7336869.1"/>
    </source>
</evidence>
<dbReference type="Proteomes" id="UP000620124">
    <property type="component" value="Unassembled WGS sequence"/>
</dbReference>
<evidence type="ECO:0000256" key="1">
    <source>
        <dbReference type="SAM" id="MobiDB-lite"/>
    </source>
</evidence>
<dbReference type="EMBL" id="JACAZI010000022">
    <property type="protein sequence ID" value="KAF7336869.1"/>
    <property type="molecule type" value="Genomic_DNA"/>
</dbReference>
<dbReference type="Gene3D" id="3.40.30.10">
    <property type="entry name" value="Glutaredoxin"/>
    <property type="match status" value="1"/>
</dbReference>
<proteinExistence type="predicted"/>
<reference evidence="3" key="1">
    <citation type="submission" date="2020-05" db="EMBL/GenBank/DDBJ databases">
        <title>Mycena genomes resolve the evolution of fungal bioluminescence.</title>
        <authorList>
            <person name="Tsai I.J."/>
        </authorList>
    </citation>
    <scope>NUCLEOTIDE SEQUENCE</scope>
    <source>
        <strain evidence="3">CCC161011</strain>
    </source>
</reference>
<evidence type="ECO:0000313" key="4">
    <source>
        <dbReference type="Proteomes" id="UP000620124"/>
    </source>
</evidence>
<evidence type="ECO:0000259" key="2">
    <source>
        <dbReference type="PROSITE" id="PS50404"/>
    </source>
</evidence>
<accession>A0A8H6X9V9</accession>
<organism evidence="3 4">
    <name type="scientific">Mycena venus</name>
    <dbReference type="NCBI Taxonomy" id="2733690"/>
    <lineage>
        <taxon>Eukaryota</taxon>
        <taxon>Fungi</taxon>
        <taxon>Dikarya</taxon>
        <taxon>Basidiomycota</taxon>
        <taxon>Agaricomycotina</taxon>
        <taxon>Agaricomycetes</taxon>
        <taxon>Agaricomycetidae</taxon>
        <taxon>Agaricales</taxon>
        <taxon>Marasmiineae</taxon>
        <taxon>Mycenaceae</taxon>
        <taxon>Mycena</taxon>
    </lineage>
</organism>
<keyword evidence="3" id="KW-0808">Transferase</keyword>
<feature type="region of interest" description="Disordered" evidence="1">
    <location>
        <begin position="135"/>
        <end position="159"/>
    </location>
</feature>
<dbReference type="SUPFAM" id="SSF52833">
    <property type="entry name" value="Thioredoxin-like"/>
    <property type="match status" value="1"/>
</dbReference>
<dbReference type="GO" id="GO:0016757">
    <property type="term" value="F:glycosyltransferase activity"/>
    <property type="evidence" value="ECO:0007669"/>
    <property type="project" value="UniProtKB-KW"/>
</dbReference>
<keyword evidence="3" id="KW-0328">Glycosyltransferase</keyword>
<feature type="domain" description="GST N-terminal" evidence="2">
    <location>
        <begin position="1"/>
        <end position="98"/>
    </location>
</feature>
<dbReference type="InterPro" id="IPR036249">
    <property type="entry name" value="Thioredoxin-like_sf"/>
</dbReference>
<keyword evidence="4" id="KW-1185">Reference proteome</keyword>
<protein>
    <submittedName>
        <fullName evidence="3">Putative Alpha-1,6-mannosyltransferase subunit (Hoc1)</fullName>
    </submittedName>
</protein>
<name>A0A8H6X9V9_9AGAR</name>
<dbReference type="PROSITE" id="PS50404">
    <property type="entry name" value="GST_NTER"/>
    <property type="match status" value="1"/>
</dbReference>
<sequence>MLIVHHLQRSQSERIVWLCEELELPYELKIYQRDSSRLPSSRPCEKKLSEFITTHITTKLIVRRHPCGTAPLMEDGVVKFSESSAIMEYIVQSTTRGPRCSTCSPTSPALRTLSTGTTTVSARCSRPRGAFCLPLRGRRKPLPPASRRPPEGGTDTRAYKRMVEKAELGEERGVFPTTMKEAPKFFNAP</sequence>
<gene>
    <name evidence="3" type="ORF">MVEN_02123200</name>
</gene>